<gene>
    <name evidence="1" type="ordered locus">PF0244</name>
</gene>
<keyword evidence="2" id="KW-1185">Reference proteome</keyword>
<dbReference type="EMBL" id="AE009950">
    <property type="protein sequence ID" value="AAL80368.1"/>
    <property type="molecule type" value="Genomic_DNA"/>
</dbReference>
<name>Q8U451_PYRFU</name>
<dbReference type="AlphaFoldDB" id="Q8U451"/>
<dbReference type="HOGENOM" id="CLU_2519900_0_0_2"/>
<proteinExistence type="predicted"/>
<sequence length="84" mass="10170">MEQFSRDIKALILQVSQHASMVDQWNWTWPTWHAMITDYHPAMSWLMPLEPLIIFFYLRYRDYTKQLLAIQLKKSNKAEISIKL</sequence>
<protein>
    <submittedName>
        <fullName evidence="1">Uncharacterized protein</fullName>
    </submittedName>
</protein>
<organism evidence="1 2">
    <name type="scientific">Pyrococcus furiosus (strain ATCC 43587 / DSM 3638 / JCM 8422 / Vc1)</name>
    <dbReference type="NCBI Taxonomy" id="186497"/>
    <lineage>
        <taxon>Archaea</taxon>
        <taxon>Methanobacteriati</taxon>
        <taxon>Methanobacteriota</taxon>
        <taxon>Thermococci</taxon>
        <taxon>Thermococcales</taxon>
        <taxon>Thermococcaceae</taxon>
        <taxon>Pyrococcus</taxon>
    </lineage>
</organism>
<dbReference type="STRING" id="186497.PF0244"/>
<accession>Q8U451</accession>
<reference evidence="1 2" key="1">
    <citation type="journal article" date="1999" name="Genetics">
        <title>Divergence of the hyperthermophilic archaea Pyrococcus furiosus and P. horikoshii inferred from complete genomic sequences.</title>
        <authorList>
            <person name="Maeder D.L."/>
            <person name="Weiss R.B."/>
            <person name="Dunn D.M."/>
            <person name="Cherry J.L."/>
            <person name="Gonzalez J.M."/>
            <person name="DiRuggiero J."/>
            <person name="Robb F.T."/>
        </authorList>
    </citation>
    <scope>NUCLEOTIDE SEQUENCE [LARGE SCALE GENOMIC DNA]</scope>
    <source>
        <strain evidence="2">ATCC 43587 / DSM 3638 / JCM 8422 / Vc1</strain>
    </source>
</reference>
<dbReference type="PaxDb" id="186497-PF0244"/>
<dbReference type="Proteomes" id="UP000001013">
    <property type="component" value="Chromosome"/>
</dbReference>
<dbReference type="PATRIC" id="fig|186497.12.peg.254"/>
<dbReference type="KEGG" id="pfu:PF0244"/>
<evidence type="ECO:0000313" key="1">
    <source>
        <dbReference type="EMBL" id="AAL80368.1"/>
    </source>
</evidence>
<dbReference type="eggNOG" id="arCOG14607">
    <property type="taxonomic scope" value="Archaea"/>
</dbReference>
<evidence type="ECO:0000313" key="2">
    <source>
        <dbReference type="Proteomes" id="UP000001013"/>
    </source>
</evidence>